<dbReference type="AlphaFoldDB" id="A0A1W1I054"/>
<dbReference type="OrthoDB" id="9800298at2"/>
<feature type="chain" id="PRO_5010746333" evidence="1">
    <location>
        <begin position="43"/>
        <end position="120"/>
    </location>
</feature>
<protein>
    <submittedName>
        <fullName evidence="2">Uncharacterized protein</fullName>
    </submittedName>
</protein>
<reference evidence="2 3" key="1">
    <citation type="submission" date="2017-03" db="EMBL/GenBank/DDBJ databases">
        <authorList>
            <person name="Afonso C.L."/>
            <person name="Miller P.J."/>
            <person name="Scott M.A."/>
            <person name="Spackman E."/>
            <person name="Goraichik I."/>
            <person name="Dimitrov K.M."/>
            <person name="Suarez D.L."/>
            <person name="Swayne D.E."/>
        </authorList>
    </citation>
    <scope>NUCLEOTIDE SEQUENCE [LARGE SCALE GENOMIC DNA]</scope>
    <source>
        <strain evidence="2">Genome sequencing of Nitrospira japonica strain NJ11</strain>
    </source>
</reference>
<organism evidence="2 3">
    <name type="scientific">Nitrospira japonica</name>
    <dbReference type="NCBI Taxonomy" id="1325564"/>
    <lineage>
        <taxon>Bacteria</taxon>
        <taxon>Pseudomonadati</taxon>
        <taxon>Nitrospirota</taxon>
        <taxon>Nitrospiria</taxon>
        <taxon>Nitrospirales</taxon>
        <taxon>Nitrospiraceae</taxon>
        <taxon>Nitrospira</taxon>
    </lineage>
</organism>
<evidence type="ECO:0000256" key="1">
    <source>
        <dbReference type="SAM" id="SignalP"/>
    </source>
</evidence>
<name>A0A1W1I054_9BACT</name>
<feature type="signal peptide" evidence="1">
    <location>
        <begin position="1"/>
        <end position="42"/>
    </location>
</feature>
<dbReference type="Proteomes" id="UP000192042">
    <property type="component" value="Chromosome I"/>
</dbReference>
<evidence type="ECO:0000313" key="2">
    <source>
        <dbReference type="EMBL" id="SLM46364.1"/>
    </source>
</evidence>
<dbReference type="RefSeq" id="WP_080885065.1">
    <property type="nucleotide sequence ID" value="NZ_LT828648.1"/>
</dbReference>
<dbReference type="EMBL" id="LT828648">
    <property type="protein sequence ID" value="SLM46364.1"/>
    <property type="molecule type" value="Genomic_DNA"/>
</dbReference>
<keyword evidence="3" id="KW-1185">Reference proteome</keyword>
<proteinExistence type="predicted"/>
<evidence type="ECO:0000313" key="3">
    <source>
        <dbReference type="Proteomes" id="UP000192042"/>
    </source>
</evidence>
<gene>
    <name evidence="2" type="ORF">NSJP_0192</name>
</gene>
<sequence length="120" mass="13766">MPSPRPPFQTLHTVARFSSRRRTVRIIALIGLLSCVARSVEAADPPCDRYPPAKQARCADIWKGLNREDGPAIAQFGLEQQRRREAGQLTAEQHLAQNMEFIKRSTERRLERLKERMANE</sequence>
<accession>A0A1W1I054</accession>
<dbReference type="STRING" id="1325564.NSJP_0192"/>
<keyword evidence="1" id="KW-0732">Signal</keyword>
<dbReference type="KEGG" id="nja:NSJP_0192"/>